<sequence length="242" mass="27326">MTRESLFYKILSGIHIVFFASILSFLTVVLSGTLMLLPVLGAVFFIGKDSIYKRINVNDSVIATFFKYLKKSLTLLRFIPLYFMMILNVAGMIVAAKNGNLTYSIICLSIISMLLVIMFYLAGYFVFVMHADEKEDKHKASGKEKILKGKSVVMEVIALMLLKPQFVIPIFAGIVLCVFFFSTTLLIILCFLGTFFLTALEAVIFIQILWYKKLIGILDEEEEYAYLVDGSIKKGITKGRNI</sequence>
<evidence type="ECO:0000313" key="2">
    <source>
        <dbReference type="Proteomes" id="UP000515561"/>
    </source>
</evidence>
<accession>A0A6S6R411</accession>
<dbReference type="KEGG" id="acel:acsn021_36680"/>
<name>A0A6S6R411_9FIRM</name>
<dbReference type="RefSeq" id="WP_184091750.1">
    <property type="nucleotide sequence ID" value="NZ_AP023367.1"/>
</dbReference>
<proteinExistence type="predicted"/>
<protein>
    <submittedName>
        <fullName evidence="1">Uncharacterized protein</fullName>
    </submittedName>
</protein>
<keyword evidence="2" id="KW-1185">Reference proteome</keyword>
<reference evidence="1 2" key="1">
    <citation type="journal article" date="2016" name="Int. J. Syst. Evol. Microbiol.">
        <title>Descriptions of Anaerotaenia torta gen. nov., sp. nov. and Anaerocolumna cellulosilytica gen. nov., sp. nov. isolated from a methanogenic reactor of cattle waste.</title>
        <authorList>
            <person name="Uek A."/>
            <person name="Ohtaki Y."/>
            <person name="Kaku N."/>
            <person name="Ueki K."/>
        </authorList>
    </citation>
    <scope>NUCLEOTIDE SEQUENCE [LARGE SCALE GENOMIC DNA]</scope>
    <source>
        <strain evidence="1 2">SN021</strain>
    </source>
</reference>
<organism evidence="1 2">
    <name type="scientific">Anaerocolumna cellulosilytica</name>
    <dbReference type="NCBI Taxonomy" id="433286"/>
    <lineage>
        <taxon>Bacteria</taxon>
        <taxon>Bacillati</taxon>
        <taxon>Bacillota</taxon>
        <taxon>Clostridia</taxon>
        <taxon>Lachnospirales</taxon>
        <taxon>Lachnospiraceae</taxon>
        <taxon>Anaerocolumna</taxon>
    </lineage>
</organism>
<dbReference type="EMBL" id="AP023367">
    <property type="protein sequence ID" value="BCJ96099.1"/>
    <property type="molecule type" value="Genomic_DNA"/>
</dbReference>
<dbReference type="Proteomes" id="UP000515561">
    <property type="component" value="Chromosome"/>
</dbReference>
<gene>
    <name evidence="1" type="ORF">acsn021_36680</name>
</gene>
<dbReference type="AlphaFoldDB" id="A0A6S6R411"/>
<evidence type="ECO:0000313" key="1">
    <source>
        <dbReference type="EMBL" id="BCJ96099.1"/>
    </source>
</evidence>